<feature type="binding site" evidence="9">
    <location>
        <begin position="127"/>
        <end position="131"/>
    </location>
    <ligand>
        <name>NADP(+)</name>
        <dbReference type="ChEBI" id="CHEBI:58349"/>
    </ligand>
</feature>
<keyword evidence="3 9" id="KW-0521">NADP</keyword>
<feature type="binding site" evidence="9">
    <location>
        <position position="226"/>
    </location>
    <ligand>
        <name>shikimate</name>
        <dbReference type="ChEBI" id="CHEBI:36208"/>
    </ligand>
</feature>
<keyword evidence="5 9" id="KW-0057">Aromatic amino acid biosynthesis</keyword>
<comment type="caution">
    <text evidence="9">Lacks conserved residue(s) required for the propagation of feature annotation.</text>
</comment>
<dbReference type="PANTHER" id="PTHR21089">
    <property type="entry name" value="SHIKIMATE DEHYDROGENASE"/>
    <property type="match status" value="1"/>
</dbReference>
<comment type="catalytic activity">
    <reaction evidence="9">
        <text>shikimate + NADP(+) = 3-dehydroshikimate + NADPH + H(+)</text>
        <dbReference type="Rhea" id="RHEA:17737"/>
        <dbReference type="ChEBI" id="CHEBI:15378"/>
        <dbReference type="ChEBI" id="CHEBI:16630"/>
        <dbReference type="ChEBI" id="CHEBI:36208"/>
        <dbReference type="ChEBI" id="CHEBI:57783"/>
        <dbReference type="ChEBI" id="CHEBI:58349"/>
        <dbReference type="EC" id="1.1.1.25"/>
    </reaction>
</comment>
<dbReference type="Gene3D" id="3.40.50.10860">
    <property type="entry name" value="Leucine Dehydrogenase, chain A, domain 1"/>
    <property type="match status" value="1"/>
</dbReference>
<feature type="binding site" evidence="9">
    <location>
        <position position="224"/>
    </location>
    <ligand>
        <name>NADP(+)</name>
        <dbReference type="ChEBI" id="CHEBI:58349"/>
    </ligand>
</feature>
<dbReference type="InterPro" id="IPR046346">
    <property type="entry name" value="Aminoacid_DH-like_N_sf"/>
</dbReference>
<feature type="domain" description="Shikimate dehydrogenase substrate binding N-terminal" evidence="11">
    <location>
        <begin position="7"/>
        <end position="89"/>
    </location>
</feature>
<evidence type="ECO:0000256" key="8">
    <source>
        <dbReference type="ARBA" id="ARBA00060613"/>
    </source>
</evidence>
<feature type="domain" description="SDH C-terminal" evidence="12">
    <location>
        <begin position="247"/>
        <end position="277"/>
    </location>
</feature>
<dbReference type="GO" id="GO:0052734">
    <property type="term" value="F:shikimate 3-dehydrogenase (NAD+) activity"/>
    <property type="evidence" value="ECO:0007669"/>
    <property type="project" value="RHEA"/>
</dbReference>
<dbReference type="CDD" id="cd01065">
    <property type="entry name" value="NAD_bind_Shikimate_DH"/>
    <property type="match status" value="1"/>
</dbReference>
<dbReference type="Proteomes" id="UP000178602">
    <property type="component" value="Unassembled WGS sequence"/>
</dbReference>
<dbReference type="FunFam" id="3.40.50.720:FF:000086">
    <property type="entry name" value="Quinate/shikimate dehydrogenase"/>
    <property type="match status" value="1"/>
</dbReference>
<evidence type="ECO:0000256" key="4">
    <source>
        <dbReference type="ARBA" id="ARBA00023002"/>
    </source>
</evidence>
<dbReference type="SUPFAM" id="SSF51735">
    <property type="entry name" value="NAD(P)-binding Rossmann-fold domains"/>
    <property type="match status" value="1"/>
</dbReference>
<evidence type="ECO:0000259" key="11">
    <source>
        <dbReference type="Pfam" id="PF08501"/>
    </source>
</evidence>
<sequence length="282" mass="30160">MKKLIGLIGYPLGHSVSPAMHNAAFKALNIDYEYVPFEVDQYDLSQSVVGMRALHIAGFNVTVPHKEAIVPLLDDVTKLAQVIGAVNTVQNQEGTLIGYNTDGPGFLESLREDAEFDPLGKEVVVLGAGGASRAVSIMLTETKVKSLVIADLDEDKARELAAQAGSFSKVPCRHARIDSVELNRAIASADLLVNTTPVGMAPKISFSPLPADALLNAKTLVYDLVYNPAETALIKQAKKRGCKTCSGLGMLVRQGGLAFSIFTGEEPPLDVMWQAARNGLKN</sequence>
<dbReference type="Pfam" id="PF03435">
    <property type="entry name" value="Sacchrp_dh_NADP"/>
    <property type="match status" value="1"/>
</dbReference>
<evidence type="ECO:0000256" key="3">
    <source>
        <dbReference type="ARBA" id="ARBA00022857"/>
    </source>
</evidence>
<dbReference type="InterPro" id="IPR041121">
    <property type="entry name" value="SDH_C"/>
</dbReference>
<dbReference type="AlphaFoldDB" id="A0A1F4T7E3"/>
<comment type="pathway">
    <text evidence="8">Aromatic compound metabolism; 3,4-dihydroxybenzoate biosynthesis; 3-dehydroquinate from D-quinate (NAD(+) route).</text>
</comment>
<evidence type="ECO:0000256" key="9">
    <source>
        <dbReference type="HAMAP-Rule" id="MF_00222"/>
    </source>
</evidence>
<dbReference type="GO" id="GO:0009073">
    <property type="term" value="P:aromatic amino acid family biosynthetic process"/>
    <property type="evidence" value="ECO:0007669"/>
    <property type="project" value="UniProtKB-KW"/>
</dbReference>
<evidence type="ECO:0000313" key="14">
    <source>
        <dbReference type="Proteomes" id="UP000178602"/>
    </source>
</evidence>
<protein>
    <recommendedName>
        <fullName evidence="9">Shikimate dehydrogenase (NADP(+))</fullName>
        <shortName evidence="9">SDH</shortName>
        <ecNumber evidence="9">1.1.1.25</ecNumber>
    </recommendedName>
</protein>
<dbReference type="GO" id="GO:0050661">
    <property type="term" value="F:NADP binding"/>
    <property type="evidence" value="ECO:0007669"/>
    <property type="project" value="InterPro"/>
</dbReference>
<dbReference type="GO" id="GO:0009423">
    <property type="term" value="P:chorismate biosynthetic process"/>
    <property type="evidence" value="ECO:0007669"/>
    <property type="project" value="UniProtKB-UniRule"/>
</dbReference>
<comment type="caution">
    <text evidence="13">The sequence shown here is derived from an EMBL/GenBank/DDBJ whole genome shotgun (WGS) entry which is preliminary data.</text>
</comment>
<feature type="binding site" evidence="9">
    <location>
        <position position="62"/>
    </location>
    <ligand>
        <name>shikimate</name>
        <dbReference type="ChEBI" id="CHEBI:36208"/>
    </ligand>
</feature>
<feature type="domain" description="Saccharopine dehydrogenase NADP binding" evidence="10">
    <location>
        <begin position="123"/>
        <end position="226"/>
    </location>
</feature>
<dbReference type="InterPro" id="IPR036291">
    <property type="entry name" value="NAD(P)-bd_dom_sf"/>
</dbReference>
<dbReference type="NCBIfam" id="NF001314">
    <property type="entry name" value="PRK00258.2-2"/>
    <property type="match status" value="1"/>
</dbReference>
<accession>A0A1F4T7E3</accession>
<dbReference type="NCBIfam" id="NF001319">
    <property type="entry name" value="PRK00258.3-3"/>
    <property type="match status" value="1"/>
</dbReference>
<dbReference type="HAMAP" id="MF_00222">
    <property type="entry name" value="Shikimate_DH_AroE"/>
    <property type="match status" value="1"/>
</dbReference>
<evidence type="ECO:0000259" key="12">
    <source>
        <dbReference type="Pfam" id="PF18317"/>
    </source>
</evidence>
<dbReference type="EC" id="1.1.1.25" evidence="9"/>
<dbReference type="Pfam" id="PF18317">
    <property type="entry name" value="SDH_C"/>
    <property type="match status" value="1"/>
</dbReference>
<dbReference type="UniPathway" id="UPA00053">
    <property type="reaction ID" value="UER00087"/>
</dbReference>
<dbReference type="Gene3D" id="3.40.50.720">
    <property type="entry name" value="NAD(P)-binding Rossmann-like Domain"/>
    <property type="match status" value="1"/>
</dbReference>
<dbReference type="SUPFAM" id="SSF53223">
    <property type="entry name" value="Aminoacid dehydrogenase-like, N-terminal domain"/>
    <property type="match status" value="1"/>
</dbReference>
<evidence type="ECO:0000256" key="2">
    <source>
        <dbReference type="ARBA" id="ARBA00022605"/>
    </source>
</evidence>
<dbReference type="GO" id="GO:0019632">
    <property type="term" value="P:shikimate metabolic process"/>
    <property type="evidence" value="ECO:0007669"/>
    <property type="project" value="InterPro"/>
</dbReference>
<keyword evidence="4 9" id="KW-0560">Oxidoreductase</keyword>
<comment type="similarity">
    <text evidence="9">Belongs to the shikimate dehydrogenase family.</text>
</comment>
<dbReference type="InterPro" id="IPR022893">
    <property type="entry name" value="Shikimate_DH_fam"/>
</dbReference>
<comment type="catalytic activity">
    <reaction evidence="6">
        <text>L-quinate + NAD(+) = 3-dehydroquinate + NADH + H(+)</text>
        <dbReference type="Rhea" id="RHEA:22364"/>
        <dbReference type="ChEBI" id="CHEBI:15378"/>
        <dbReference type="ChEBI" id="CHEBI:29751"/>
        <dbReference type="ChEBI" id="CHEBI:32364"/>
        <dbReference type="ChEBI" id="CHEBI:57540"/>
        <dbReference type="ChEBI" id="CHEBI:57945"/>
        <dbReference type="EC" id="1.1.1.24"/>
    </reaction>
</comment>
<comment type="function">
    <text evidence="9">Involved in the biosynthesis of the chorismate, which leads to the biosynthesis of aromatic amino acids. Catalyzes the reversible NADPH linked reduction of 3-dehydroshikimate (DHSA) to yield shikimate (SA).</text>
</comment>
<comment type="pathway">
    <text evidence="1 9">Metabolic intermediate biosynthesis; chorismate biosynthesis; chorismate from D-erythrose 4-phosphate and phosphoenolpyruvate: step 4/7.</text>
</comment>
<dbReference type="GO" id="GO:0008652">
    <property type="term" value="P:amino acid biosynthetic process"/>
    <property type="evidence" value="ECO:0007669"/>
    <property type="project" value="UniProtKB-KW"/>
</dbReference>
<keyword evidence="2 9" id="KW-0028">Amino-acid biosynthesis</keyword>
<dbReference type="InterPro" id="IPR005097">
    <property type="entry name" value="Sacchrp_dh_NADP-bd"/>
</dbReference>
<feature type="binding site" evidence="9">
    <location>
        <begin position="15"/>
        <end position="17"/>
    </location>
    <ligand>
        <name>shikimate</name>
        <dbReference type="ChEBI" id="CHEBI:36208"/>
    </ligand>
</feature>
<evidence type="ECO:0000256" key="5">
    <source>
        <dbReference type="ARBA" id="ARBA00023141"/>
    </source>
</evidence>
<dbReference type="Pfam" id="PF08501">
    <property type="entry name" value="Shikimate_dh_N"/>
    <property type="match status" value="1"/>
</dbReference>
<dbReference type="NCBIfam" id="TIGR00507">
    <property type="entry name" value="aroE"/>
    <property type="match status" value="1"/>
</dbReference>
<dbReference type="GO" id="GO:0030266">
    <property type="term" value="F:quinate 3-dehydrogenase (NAD+) activity"/>
    <property type="evidence" value="ECO:0007669"/>
    <property type="project" value="UniProtKB-EC"/>
</dbReference>
<feature type="binding site" evidence="9">
    <location>
        <position position="102"/>
    </location>
    <ligand>
        <name>shikimate</name>
        <dbReference type="ChEBI" id="CHEBI:36208"/>
    </ligand>
</feature>
<proteinExistence type="inferred from homology"/>
<name>A0A1F4T7E3_UNCSA</name>
<dbReference type="PANTHER" id="PTHR21089:SF1">
    <property type="entry name" value="BIFUNCTIONAL 3-DEHYDROQUINATE DEHYDRATASE_SHIKIMATE DEHYDROGENASE, CHLOROPLASTIC"/>
    <property type="match status" value="1"/>
</dbReference>
<comment type="subunit">
    <text evidence="9">Homodimer.</text>
</comment>
<evidence type="ECO:0000313" key="13">
    <source>
        <dbReference type="EMBL" id="OGC28477.1"/>
    </source>
</evidence>
<dbReference type="GO" id="GO:0005829">
    <property type="term" value="C:cytosol"/>
    <property type="evidence" value="ECO:0007669"/>
    <property type="project" value="TreeGrafter"/>
</dbReference>
<evidence type="ECO:0000256" key="1">
    <source>
        <dbReference type="ARBA" id="ARBA00004871"/>
    </source>
</evidence>
<feature type="binding site" evidence="9">
    <location>
        <position position="254"/>
    </location>
    <ligand>
        <name>shikimate</name>
        <dbReference type="ChEBI" id="CHEBI:36208"/>
    </ligand>
</feature>
<organism evidence="13 14">
    <name type="scientific">candidate division WOR-1 bacterium RIFOXYC12_FULL_54_18</name>
    <dbReference type="NCBI Taxonomy" id="1802584"/>
    <lineage>
        <taxon>Bacteria</taxon>
        <taxon>Bacillati</taxon>
        <taxon>Saganbacteria</taxon>
    </lineage>
</organism>
<dbReference type="EMBL" id="MEUG01000001">
    <property type="protein sequence ID" value="OGC28477.1"/>
    <property type="molecule type" value="Genomic_DNA"/>
</dbReference>
<evidence type="ECO:0000256" key="6">
    <source>
        <dbReference type="ARBA" id="ARBA00051639"/>
    </source>
</evidence>
<comment type="catalytic activity">
    <reaction evidence="7">
        <text>shikimate + NAD(+) = 3-dehydroshikimate + NADH + H(+)</text>
        <dbReference type="Rhea" id="RHEA:17741"/>
        <dbReference type="ChEBI" id="CHEBI:15378"/>
        <dbReference type="ChEBI" id="CHEBI:16630"/>
        <dbReference type="ChEBI" id="CHEBI:36208"/>
        <dbReference type="ChEBI" id="CHEBI:57540"/>
        <dbReference type="ChEBI" id="CHEBI:57945"/>
    </reaction>
</comment>
<reference evidence="13 14" key="1">
    <citation type="journal article" date="2016" name="Nat. Commun.">
        <title>Thousands of microbial genomes shed light on interconnected biogeochemical processes in an aquifer system.</title>
        <authorList>
            <person name="Anantharaman K."/>
            <person name="Brown C.T."/>
            <person name="Hug L.A."/>
            <person name="Sharon I."/>
            <person name="Castelle C.J."/>
            <person name="Probst A.J."/>
            <person name="Thomas B.C."/>
            <person name="Singh A."/>
            <person name="Wilkins M.J."/>
            <person name="Karaoz U."/>
            <person name="Brodie E.L."/>
            <person name="Williams K.H."/>
            <person name="Hubbard S.S."/>
            <person name="Banfield J.F."/>
        </authorList>
    </citation>
    <scope>NUCLEOTIDE SEQUENCE [LARGE SCALE GENOMIC DNA]</scope>
</reference>
<feature type="active site" description="Proton acceptor" evidence="9">
    <location>
        <position position="66"/>
    </location>
</feature>
<dbReference type="GO" id="GO:0004764">
    <property type="term" value="F:shikimate 3-dehydrogenase (NADP+) activity"/>
    <property type="evidence" value="ECO:0007669"/>
    <property type="project" value="UniProtKB-UniRule"/>
</dbReference>
<feature type="binding site" evidence="9">
    <location>
        <position position="87"/>
    </location>
    <ligand>
        <name>shikimate</name>
        <dbReference type="ChEBI" id="CHEBI:36208"/>
    </ligand>
</feature>
<gene>
    <name evidence="9" type="primary">aroE</name>
    <name evidence="13" type="ORF">A3K49_05875</name>
</gene>
<dbReference type="InterPro" id="IPR011342">
    <property type="entry name" value="Shikimate_DH"/>
</dbReference>
<evidence type="ECO:0000259" key="10">
    <source>
        <dbReference type="Pfam" id="PF03435"/>
    </source>
</evidence>
<dbReference type="InterPro" id="IPR013708">
    <property type="entry name" value="Shikimate_DH-bd_N"/>
</dbReference>
<evidence type="ECO:0000256" key="7">
    <source>
        <dbReference type="ARBA" id="ARBA00052329"/>
    </source>
</evidence>
<feature type="binding site" evidence="9">
    <location>
        <position position="247"/>
    </location>
    <ligand>
        <name>NADP(+)</name>
        <dbReference type="ChEBI" id="CHEBI:58349"/>
    </ligand>
</feature>